<name>A0AAV8QQ21_ENSVE</name>
<dbReference type="EMBL" id="JAQQAF010000005">
    <property type="protein sequence ID" value="KAJ8485709.1"/>
    <property type="molecule type" value="Genomic_DNA"/>
</dbReference>
<protein>
    <submittedName>
        <fullName evidence="1">Uncharacterized protein</fullName>
    </submittedName>
</protein>
<accession>A0AAV8QQ21</accession>
<organism evidence="1 2">
    <name type="scientific">Ensete ventricosum</name>
    <name type="common">Abyssinian banana</name>
    <name type="synonym">Musa ensete</name>
    <dbReference type="NCBI Taxonomy" id="4639"/>
    <lineage>
        <taxon>Eukaryota</taxon>
        <taxon>Viridiplantae</taxon>
        <taxon>Streptophyta</taxon>
        <taxon>Embryophyta</taxon>
        <taxon>Tracheophyta</taxon>
        <taxon>Spermatophyta</taxon>
        <taxon>Magnoliopsida</taxon>
        <taxon>Liliopsida</taxon>
        <taxon>Zingiberales</taxon>
        <taxon>Musaceae</taxon>
        <taxon>Ensete</taxon>
    </lineage>
</organism>
<keyword evidence="2" id="KW-1185">Reference proteome</keyword>
<comment type="caution">
    <text evidence="1">The sequence shown here is derived from an EMBL/GenBank/DDBJ whole genome shotgun (WGS) entry which is preliminary data.</text>
</comment>
<sequence length="124" mass="13885">MQWSLSSTLSLPFLLSLDGSFSSLWSILFYKFHPSHRLQFPFLRSSSSLLSFEELKTVVLAVVPVVLVEKHHIHLAAEVWGGSVLLSVPISHLCAQHPSRPVLLCCLPLLVLCVLVDSFLHRNL</sequence>
<evidence type="ECO:0000313" key="2">
    <source>
        <dbReference type="Proteomes" id="UP001222027"/>
    </source>
</evidence>
<dbReference type="AlphaFoldDB" id="A0AAV8QQ21"/>
<reference evidence="1 2" key="1">
    <citation type="submission" date="2022-12" db="EMBL/GenBank/DDBJ databases">
        <title>Chromosome-scale assembly of the Ensete ventricosum genome.</title>
        <authorList>
            <person name="Dussert Y."/>
            <person name="Stocks J."/>
            <person name="Wendawek A."/>
            <person name="Woldeyes F."/>
            <person name="Nichols R.A."/>
            <person name="Borrell J.S."/>
        </authorList>
    </citation>
    <scope>NUCLEOTIDE SEQUENCE [LARGE SCALE GENOMIC DNA]</scope>
    <source>
        <strain evidence="2">cv. Maze</strain>
        <tissue evidence="1">Seeds</tissue>
    </source>
</reference>
<gene>
    <name evidence="1" type="ORF">OPV22_018194</name>
</gene>
<proteinExistence type="predicted"/>
<evidence type="ECO:0000313" key="1">
    <source>
        <dbReference type="EMBL" id="KAJ8485709.1"/>
    </source>
</evidence>
<dbReference type="Proteomes" id="UP001222027">
    <property type="component" value="Unassembled WGS sequence"/>
</dbReference>